<sequence>MMRRSPLNDAIQAKNQAHFCHHDNLVTSILQVESIIKGLLNGVENTLAQLSALQSFFCLVFQGDIDSSMFCIEEMVFLYIFLWLWNKEVVSLTFS</sequence>
<proteinExistence type="predicted"/>
<dbReference type="EnsemblProtists" id="HpaT803430">
    <property type="protein sequence ID" value="HpaP803430"/>
    <property type="gene ID" value="HpaG803430"/>
</dbReference>
<reference evidence="2" key="1">
    <citation type="journal article" date="2010" name="Science">
        <title>Signatures of adaptation to obligate biotrophy in the Hyaloperonospora arabidopsidis genome.</title>
        <authorList>
            <person name="Baxter L."/>
            <person name="Tripathy S."/>
            <person name="Ishaque N."/>
            <person name="Boot N."/>
            <person name="Cabral A."/>
            <person name="Kemen E."/>
            <person name="Thines M."/>
            <person name="Ah-Fong A."/>
            <person name="Anderson R."/>
            <person name="Badejoko W."/>
            <person name="Bittner-Eddy P."/>
            <person name="Boore J.L."/>
            <person name="Chibucos M.C."/>
            <person name="Coates M."/>
            <person name="Dehal P."/>
            <person name="Delehaunty K."/>
            <person name="Dong S."/>
            <person name="Downton P."/>
            <person name="Dumas B."/>
            <person name="Fabro G."/>
            <person name="Fronick C."/>
            <person name="Fuerstenberg S.I."/>
            <person name="Fulton L."/>
            <person name="Gaulin E."/>
            <person name="Govers F."/>
            <person name="Hughes L."/>
            <person name="Humphray S."/>
            <person name="Jiang R.H."/>
            <person name="Judelson H."/>
            <person name="Kamoun S."/>
            <person name="Kyung K."/>
            <person name="Meijer H."/>
            <person name="Minx P."/>
            <person name="Morris P."/>
            <person name="Nelson J."/>
            <person name="Phuntumart V."/>
            <person name="Qutob D."/>
            <person name="Rehmany A."/>
            <person name="Rougon-Cardoso A."/>
            <person name="Ryden P."/>
            <person name="Torto-Alalibo T."/>
            <person name="Studholme D."/>
            <person name="Wang Y."/>
            <person name="Win J."/>
            <person name="Wood J."/>
            <person name="Clifton S.W."/>
            <person name="Rogers J."/>
            <person name="Van den Ackerveken G."/>
            <person name="Jones J.D."/>
            <person name="McDowell J.M."/>
            <person name="Beynon J."/>
            <person name="Tyler B.M."/>
        </authorList>
    </citation>
    <scope>NUCLEOTIDE SEQUENCE [LARGE SCALE GENOMIC DNA]</scope>
    <source>
        <strain evidence="2">Emoy2</strain>
    </source>
</reference>
<dbReference type="AlphaFoldDB" id="M4BAW9"/>
<organism evidence="1 2">
    <name type="scientific">Hyaloperonospora arabidopsidis (strain Emoy2)</name>
    <name type="common">Downy mildew agent</name>
    <name type="synonym">Peronospora arabidopsidis</name>
    <dbReference type="NCBI Taxonomy" id="559515"/>
    <lineage>
        <taxon>Eukaryota</taxon>
        <taxon>Sar</taxon>
        <taxon>Stramenopiles</taxon>
        <taxon>Oomycota</taxon>
        <taxon>Peronosporomycetes</taxon>
        <taxon>Peronosporales</taxon>
        <taxon>Peronosporaceae</taxon>
        <taxon>Hyaloperonospora</taxon>
    </lineage>
</organism>
<dbReference type="HOGENOM" id="CLU_2377263_0_0_1"/>
<dbReference type="InParanoid" id="M4BAW9"/>
<name>M4BAW9_HYAAE</name>
<dbReference type="VEuPathDB" id="FungiDB:HpaG803430"/>
<evidence type="ECO:0000313" key="1">
    <source>
        <dbReference type="EnsemblProtists" id="HpaP803430"/>
    </source>
</evidence>
<dbReference type="Proteomes" id="UP000011713">
    <property type="component" value="Unassembled WGS sequence"/>
</dbReference>
<reference evidence="1" key="2">
    <citation type="submission" date="2015-06" db="UniProtKB">
        <authorList>
            <consortium name="EnsemblProtists"/>
        </authorList>
    </citation>
    <scope>IDENTIFICATION</scope>
    <source>
        <strain evidence="1">Emoy2</strain>
    </source>
</reference>
<protein>
    <submittedName>
        <fullName evidence="1">Uncharacterized protein</fullName>
    </submittedName>
</protein>
<accession>M4BAW9</accession>
<keyword evidence="2" id="KW-1185">Reference proteome</keyword>
<dbReference type="EMBL" id="JH598083">
    <property type="status" value="NOT_ANNOTATED_CDS"/>
    <property type="molecule type" value="Genomic_DNA"/>
</dbReference>
<evidence type="ECO:0000313" key="2">
    <source>
        <dbReference type="Proteomes" id="UP000011713"/>
    </source>
</evidence>